<feature type="region of interest" description="Disordered" evidence="1">
    <location>
        <begin position="23"/>
        <end position="53"/>
    </location>
</feature>
<evidence type="ECO:0000313" key="4">
    <source>
        <dbReference type="Proteomes" id="UP000002279"/>
    </source>
</evidence>
<dbReference type="GO" id="GO:0005979">
    <property type="term" value="P:regulation of glycogen biosynthetic process"/>
    <property type="evidence" value="ECO:0000318"/>
    <property type="project" value="GO_Central"/>
</dbReference>
<feature type="region of interest" description="Disordered" evidence="1">
    <location>
        <begin position="146"/>
        <end position="166"/>
    </location>
</feature>
<dbReference type="GeneTree" id="ENSGT00940000163747"/>
<reference evidence="3 4" key="1">
    <citation type="journal article" date="2008" name="Nature">
        <title>Genome analysis of the platypus reveals unique signatures of evolution.</title>
        <authorList>
            <person name="Warren W.C."/>
            <person name="Hillier L.W."/>
            <person name="Marshall Graves J.A."/>
            <person name="Birney E."/>
            <person name="Ponting C.P."/>
            <person name="Grutzner F."/>
            <person name="Belov K."/>
            <person name="Miller W."/>
            <person name="Clarke L."/>
            <person name="Chinwalla A.T."/>
            <person name="Yang S.P."/>
            <person name="Heger A."/>
            <person name="Locke D.P."/>
            <person name="Miethke P."/>
            <person name="Waters P.D."/>
            <person name="Veyrunes F."/>
            <person name="Fulton L."/>
            <person name="Fulton B."/>
            <person name="Graves T."/>
            <person name="Wallis J."/>
            <person name="Puente X.S."/>
            <person name="Lopez-Otin C."/>
            <person name="Ordonez G.R."/>
            <person name="Eichler E.E."/>
            <person name="Chen L."/>
            <person name="Cheng Z."/>
            <person name="Deakin J.E."/>
            <person name="Alsop A."/>
            <person name="Thompson K."/>
            <person name="Kirby P."/>
            <person name="Papenfuss A.T."/>
            <person name="Wakefield M.J."/>
            <person name="Olender T."/>
            <person name="Lancet D."/>
            <person name="Huttley G.A."/>
            <person name="Smit A.F."/>
            <person name="Pask A."/>
            <person name="Temple-Smith P."/>
            <person name="Batzer M.A."/>
            <person name="Walker J.A."/>
            <person name="Konkel M.K."/>
            <person name="Harris R.S."/>
            <person name="Whittington C.M."/>
            <person name="Wong E.S."/>
            <person name="Gemmell N.J."/>
            <person name="Buschiazzo E."/>
            <person name="Vargas Jentzsch I.M."/>
            <person name="Merkel A."/>
            <person name="Schmitz J."/>
            <person name="Zemann A."/>
            <person name="Churakov G."/>
            <person name="Kriegs J.O."/>
            <person name="Brosius J."/>
            <person name="Murchison E.P."/>
            <person name="Sachidanandam R."/>
            <person name="Smith C."/>
            <person name="Hannon G.J."/>
            <person name="Tsend-Ayush E."/>
            <person name="McMillan D."/>
            <person name="Attenborough R."/>
            <person name="Rens W."/>
            <person name="Ferguson-Smith M."/>
            <person name="Lefevre C.M."/>
            <person name="Sharp J.A."/>
            <person name="Nicholas K.R."/>
            <person name="Ray D.A."/>
            <person name="Kube M."/>
            <person name="Reinhardt R."/>
            <person name="Pringle T.H."/>
            <person name="Taylor J."/>
            <person name="Jones R.C."/>
            <person name="Nixon B."/>
            <person name="Dacheux J.L."/>
            <person name="Niwa H."/>
            <person name="Sekita Y."/>
            <person name="Huang X."/>
            <person name="Stark A."/>
            <person name="Kheradpour P."/>
            <person name="Kellis M."/>
            <person name="Flicek P."/>
            <person name="Chen Y."/>
            <person name="Webber C."/>
            <person name="Hardison R."/>
            <person name="Nelson J."/>
            <person name="Hallsworth-Pepin K."/>
            <person name="Delehaunty K."/>
            <person name="Markovic C."/>
            <person name="Minx P."/>
            <person name="Feng Y."/>
            <person name="Kremitzki C."/>
            <person name="Mitreva M."/>
            <person name="Glasscock J."/>
            <person name="Wylie T."/>
            <person name="Wohldmann P."/>
            <person name="Thiru P."/>
            <person name="Nhan M.N."/>
            <person name="Pohl C.S."/>
            <person name="Smith S.M."/>
            <person name="Hou S."/>
            <person name="Nefedov M."/>
            <person name="de Jong P.J."/>
            <person name="Renfree M.B."/>
            <person name="Mardis E.R."/>
            <person name="Wilson R.K."/>
        </authorList>
    </citation>
    <scope>NUCLEOTIDE SEQUENCE [LARGE SCALE GENOMIC DNA]</scope>
    <source>
        <strain evidence="3 4">Glennie</strain>
    </source>
</reference>
<evidence type="ECO:0000256" key="2">
    <source>
        <dbReference type="SAM" id="Phobius"/>
    </source>
</evidence>
<feature type="transmembrane region" description="Helical" evidence="2">
    <location>
        <begin position="362"/>
        <end position="386"/>
    </location>
</feature>
<organism evidence="3 4">
    <name type="scientific">Ornithorhynchus anatinus</name>
    <name type="common">Duckbill platypus</name>
    <dbReference type="NCBI Taxonomy" id="9258"/>
    <lineage>
        <taxon>Eukaryota</taxon>
        <taxon>Metazoa</taxon>
        <taxon>Chordata</taxon>
        <taxon>Craniata</taxon>
        <taxon>Vertebrata</taxon>
        <taxon>Euteleostomi</taxon>
        <taxon>Mammalia</taxon>
        <taxon>Monotremata</taxon>
        <taxon>Ornithorhynchidae</taxon>
        <taxon>Ornithorhynchus</taxon>
    </lineage>
</organism>
<evidence type="ECO:0000313" key="3">
    <source>
        <dbReference type="Ensembl" id="ENSOANP00000021426.2"/>
    </source>
</evidence>
<dbReference type="STRING" id="9258.ENSOANP00000021426"/>
<feature type="compositionally biased region" description="Basic and acidic residues" evidence="1">
    <location>
        <begin position="38"/>
        <end position="53"/>
    </location>
</feature>
<feature type="region of interest" description="Disordered" evidence="1">
    <location>
        <begin position="307"/>
        <end position="328"/>
    </location>
</feature>
<dbReference type="GO" id="GO:0000164">
    <property type="term" value="C:protein phosphatase type 1 complex"/>
    <property type="evidence" value="ECO:0000318"/>
    <property type="project" value="GO_Central"/>
</dbReference>
<keyword evidence="2" id="KW-1133">Transmembrane helix</keyword>
<accession>F7FW25</accession>
<dbReference type="HOGENOM" id="CLU_800636_0_0_1"/>
<dbReference type="GO" id="GO:2001069">
    <property type="term" value="F:glycogen binding"/>
    <property type="evidence" value="ECO:0000318"/>
    <property type="project" value="GO_Central"/>
</dbReference>
<proteinExistence type="predicted"/>
<protein>
    <recommendedName>
        <fullName evidence="5">Protein phosphatase 1 regulatory subunit 3F</fullName>
    </recommendedName>
</protein>
<dbReference type="InParanoid" id="F7FW25"/>
<dbReference type="AlphaFoldDB" id="F7FW25"/>
<name>F7FW25_ORNAN</name>
<dbReference type="OMA" id="AGHAKWS"/>
<sequence length="392" mass="42733">MAVLGSVNGQRSLLGWNRRELSAEGPFKEQPSDSQTWRCKDLARSEESQNEDAVDKELEQLYLSHLSRLRAAELQEAGHAKWSDSGVEGAGDFGFQHSHPHGLLTDRDLILKWTGPERALNSSLAEEITLHYANVVQGVELIDDTKECDEEPDVSSSAEESPCNLEGDALQASPPEIVTLPFALEDATTALGETGPVGVKVTCDEVQGSEKESLRVVGKAVFFQDREEEKFPLPDDLQRQSPCMTEVRDSSATGLTATTDSYTTMPSFKPCDGSVLQSGNELTTLEMMGKEQGQISLPEANVLTSKEPAGFVEPSPGGQEEGSPLTNNPSLLVSAPKPELPENRLFEFSTKLQKALLQSLQFLGLLVFLPVVLNSCMSLVAIVLYLSLEWLL</sequence>
<dbReference type="Ensembl" id="ENSOANT00000021429.2">
    <property type="protein sequence ID" value="ENSOANP00000021426.2"/>
    <property type="gene ID" value="ENSOANG00000013585.2"/>
</dbReference>
<keyword evidence="2" id="KW-0812">Transmembrane</keyword>
<evidence type="ECO:0008006" key="5">
    <source>
        <dbReference type="Google" id="ProtNLM"/>
    </source>
</evidence>
<dbReference type="Proteomes" id="UP000002279">
    <property type="component" value="Chromosome 6"/>
</dbReference>
<keyword evidence="2" id="KW-0472">Membrane</keyword>
<keyword evidence="4" id="KW-1185">Reference proteome</keyword>
<reference evidence="3" key="3">
    <citation type="submission" date="2025-09" db="UniProtKB">
        <authorList>
            <consortium name="Ensembl"/>
        </authorList>
    </citation>
    <scope>IDENTIFICATION</scope>
    <source>
        <strain evidence="3">Glennie</strain>
    </source>
</reference>
<reference evidence="3" key="2">
    <citation type="submission" date="2025-08" db="UniProtKB">
        <authorList>
            <consortium name="Ensembl"/>
        </authorList>
    </citation>
    <scope>IDENTIFICATION</scope>
    <source>
        <strain evidence="3">Glennie</strain>
    </source>
</reference>
<dbReference type="GO" id="GO:0008157">
    <property type="term" value="F:protein phosphatase 1 binding"/>
    <property type="evidence" value="ECO:0000318"/>
    <property type="project" value="GO_Central"/>
</dbReference>
<dbReference type="eggNOG" id="KOG3986">
    <property type="taxonomic scope" value="Eukaryota"/>
</dbReference>
<evidence type="ECO:0000256" key="1">
    <source>
        <dbReference type="SAM" id="MobiDB-lite"/>
    </source>
</evidence>
<dbReference type="Bgee" id="ENSOANG00000013585">
    <property type="expression patterns" value="Expressed in cerebellum and 7 other cell types or tissues"/>
</dbReference>